<dbReference type="PANTHER" id="PTHR14343">
    <property type="entry name" value="VWFA DOMAIN-CONTAINING PROTEIN"/>
    <property type="match status" value="1"/>
</dbReference>
<dbReference type="InterPro" id="IPR032770">
    <property type="entry name" value="DUF4537"/>
</dbReference>
<accession>A0AAW1C7L4</accession>
<evidence type="ECO:0000313" key="2">
    <source>
        <dbReference type="EMBL" id="KAK9410023.1"/>
    </source>
</evidence>
<dbReference type="Pfam" id="PF15057">
    <property type="entry name" value="DUF4537"/>
    <property type="match status" value="1"/>
</dbReference>
<gene>
    <name evidence="2" type="ORF">NXF25_001198</name>
</gene>
<feature type="domain" description="DUF4537" evidence="1">
    <location>
        <begin position="54"/>
        <end position="143"/>
    </location>
</feature>
<dbReference type="PANTHER" id="PTHR14343:SF3">
    <property type="entry name" value="SIMILAR TO PREDICTED GENE ICRFP703B1614Q5.5"/>
    <property type="match status" value="1"/>
</dbReference>
<dbReference type="EMBL" id="JAOTOJ010000001">
    <property type="protein sequence ID" value="KAK9410023.1"/>
    <property type="molecule type" value="Genomic_DNA"/>
</dbReference>
<evidence type="ECO:0000259" key="1">
    <source>
        <dbReference type="Pfam" id="PF15057"/>
    </source>
</evidence>
<proteinExistence type="predicted"/>
<reference evidence="2 3" key="1">
    <citation type="journal article" date="2024" name="Proc. Natl. Acad. Sci. U.S.A.">
        <title>The genetic regulatory architecture and epigenomic basis for age-related changes in rattlesnake venom.</title>
        <authorList>
            <person name="Hogan M.P."/>
            <person name="Holding M.L."/>
            <person name="Nystrom G.S."/>
            <person name="Colston T.J."/>
            <person name="Bartlett D.A."/>
            <person name="Mason A.J."/>
            <person name="Ellsworth S.A."/>
            <person name="Rautsaw R.M."/>
            <person name="Lawrence K.C."/>
            <person name="Strickland J.L."/>
            <person name="He B."/>
            <person name="Fraser P."/>
            <person name="Margres M.J."/>
            <person name="Gilbert D.M."/>
            <person name="Gibbs H.L."/>
            <person name="Parkinson C.L."/>
            <person name="Rokyta D.R."/>
        </authorList>
    </citation>
    <scope>NUCLEOTIDE SEQUENCE [LARGE SCALE GENOMIC DNA]</scope>
    <source>
        <strain evidence="2">DRR0105</strain>
    </source>
</reference>
<dbReference type="AlphaFoldDB" id="A0AAW1C7L4"/>
<protein>
    <recommendedName>
        <fullName evidence="1">DUF4537 domain-containing protein</fullName>
    </recommendedName>
</protein>
<name>A0AAW1C7L4_CROAD</name>
<comment type="caution">
    <text evidence="2">The sequence shown here is derived from an EMBL/GenBank/DDBJ whole genome shotgun (WGS) entry which is preliminary data.</text>
</comment>
<evidence type="ECO:0000313" key="3">
    <source>
        <dbReference type="Proteomes" id="UP001474421"/>
    </source>
</evidence>
<sequence length="162" mass="17961">MRESRKNDGCLLVHPSYGISSLLTTRCLCHSYCPFLLDAKRRAGQNLERSLDAGSPVLAKKGTDCYYYQGTIIKDLEATEQRSFLVQFAVGQDTPSLQKAASSDILECVNGMRHSILPGDKVMAPWEPEQKRYGPGTVLQGMETRDPLRGTLFLSRITVSSC</sequence>
<organism evidence="2 3">
    <name type="scientific">Crotalus adamanteus</name>
    <name type="common">Eastern diamondback rattlesnake</name>
    <dbReference type="NCBI Taxonomy" id="8729"/>
    <lineage>
        <taxon>Eukaryota</taxon>
        <taxon>Metazoa</taxon>
        <taxon>Chordata</taxon>
        <taxon>Craniata</taxon>
        <taxon>Vertebrata</taxon>
        <taxon>Euteleostomi</taxon>
        <taxon>Lepidosauria</taxon>
        <taxon>Squamata</taxon>
        <taxon>Bifurcata</taxon>
        <taxon>Unidentata</taxon>
        <taxon>Episquamata</taxon>
        <taxon>Toxicofera</taxon>
        <taxon>Serpentes</taxon>
        <taxon>Colubroidea</taxon>
        <taxon>Viperidae</taxon>
        <taxon>Crotalinae</taxon>
        <taxon>Crotalus</taxon>
    </lineage>
</organism>
<keyword evidence="3" id="KW-1185">Reference proteome</keyword>
<dbReference type="Proteomes" id="UP001474421">
    <property type="component" value="Unassembled WGS sequence"/>
</dbReference>